<feature type="transmembrane region" description="Helical" evidence="8">
    <location>
        <begin position="81"/>
        <end position="102"/>
    </location>
</feature>
<evidence type="ECO:0000256" key="6">
    <source>
        <dbReference type="ARBA" id="ARBA00023170"/>
    </source>
</evidence>
<evidence type="ECO:0000256" key="2">
    <source>
        <dbReference type="ARBA" id="ARBA00022692"/>
    </source>
</evidence>
<feature type="transmembrane region" description="Helical" evidence="8">
    <location>
        <begin position="512"/>
        <end position="531"/>
    </location>
</feature>
<gene>
    <name evidence="10" type="ORF">PLOB_00032731</name>
</gene>
<dbReference type="SUPFAM" id="SSF81321">
    <property type="entry name" value="Family A G protein-coupled receptor-like"/>
    <property type="match status" value="4"/>
</dbReference>
<proteinExistence type="predicted"/>
<evidence type="ECO:0000256" key="7">
    <source>
        <dbReference type="ARBA" id="ARBA00023224"/>
    </source>
</evidence>
<keyword evidence="11" id="KW-1185">Reference proteome</keyword>
<feature type="transmembrane region" description="Helical" evidence="8">
    <location>
        <begin position="877"/>
        <end position="898"/>
    </location>
</feature>
<evidence type="ECO:0000259" key="9">
    <source>
        <dbReference type="PROSITE" id="PS50262"/>
    </source>
</evidence>
<dbReference type="Proteomes" id="UP001159405">
    <property type="component" value="Unassembled WGS sequence"/>
</dbReference>
<comment type="caution">
    <text evidence="10">The sequence shown here is derived from an EMBL/GenBank/DDBJ whole genome shotgun (WGS) entry which is preliminary data.</text>
</comment>
<keyword evidence="3 8" id="KW-1133">Transmembrane helix</keyword>
<dbReference type="Gene3D" id="1.20.1070.10">
    <property type="entry name" value="Rhodopsin 7-helix transmembrane proteins"/>
    <property type="match status" value="4"/>
</dbReference>
<evidence type="ECO:0000256" key="5">
    <source>
        <dbReference type="ARBA" id="ARBA00023136"/>
    </source>
</evidence>
<organism evidence="10 11">
    <name type="scientific">Porites lobata</name>
    <dbReference type="NCBI Taxonomy" id="104759"/>
    <lineage>
        <taxon>Eukaryota</taxon>
        <taxon>Metazoa</taxon>
        <taxon>Cnidaria</taxon>
        <taxon>Anthozoa</taxon>
        <taxon>Hexacorallia</taxon>
        <taxon>Scleractinia</taxon>
        <taxon>Fungiina</taxon>
        <taxon>Poritidae</taxon>
        <taxon>Porites</taxon>
    </lineage>
</organism>
<evidence type="ECO:0000313" key="10">
    <source>
        <dbReference type="EMBL" id="CAH3126970.1"/>
    </source>
</evidence>
<protein>
    <recommendedName>
        <fullName evidence="9">G-protein coupled receptors family 1 profile domain-containing protein</fullName>
    </recommendedName>
</protein>
<feature type="domain" description="G-protein coupled receptors family 1 profile" evidence="9">
    <location>
        <begin position="366"/>
        <end position="639"/>
    </location>
</feature>
<evidence type="ECO:0000256" key="4">
    <source>
        <dbReference type="ARBA" id="ARBA00023040"/>
    </source>
</evidence>
<evidence type="ECO:0000256" key="3">
    <source>
        <dbReference type="ARBA" id="ARBA00022989"/>
    </source>
</evidence>
<feature type="transmembrane region" description="Helical" evidence="8">
    <location>
        <begin position="948"/>
        <end position="975"/>
    </location>
</feature>
<accession>A0ABN8NYD6</accession>
<sequence length="1281" mass="146683">MAKRTCLTIESQLNFYTRFQTQTFDKFATTPSSLDESYEQAYKITTTILFSAVTFFGVFFNSIIVFTVYRYPEMRSPCNLLIVNIAVSDLAIASLAAPLHIIDEFVGWPFGDTMCKILFPMQELFVTVSVATHTTIAMERFRAIVRPLKRRLTLRGTKFIIFAIWPLCYITSSLPLAPIMITVERRGMKRCMVQWPFELYRPIYQVYLVIVFIAIPLFTQTMAYFKILKTLQTRLVPSSALTDQLTDNTLFTRAIQQQKRRRLIKTLAILVFAFQVCYIPRGVMMLIYGFSDTADLNMSAFLYIYLFTLILFYLKHVMNPIILFATSSDNGTEQSEQDQVQLFDPMSYNIMVVAFFSAIFAFGLVGNASLLGTILRRKKLRNPCGLLLANIALADLGVAVIAAPLRIAELYYIGWPFGSALCRLIPPLQDVMVCVSVVTHSTIALERYRATVTPFKARPSSGKTRCVIFGIWLFCYMFGGLPLTFPLKLETFEGVVYCFPDWTTLYRRVYETYLVVIFIVVQLVIQSYAYISIIRALKSKSEIISMVAAKTESMVQSGTSFDSRVSCKGMAASMKRKQKLVKMLLVLVITFQICHLPRGITMLYREFADPYSIGPTFEYLDLIALALYYLKHVINPFILYAMSADLRNGVKMCCCKHATMATVLFSFVIVTGFPGNVLIVSAIISRQQLRTPCYWLILSIAVADLGMALIAAPQRIIENYIGWPFGEFLCNFLVSIQELFVSVSVVTHTTIALERYRVIVQPFKNRLRLKSAKVIVGVIWLTCYITAALPQALMLELQHHADDGRLYCLPNFPSLTVRRVYIIYLVTVFIALPLFVQSWCYVNIFIVTNSELRFSKRNDQRKNFIERMRKKIRLVKVVVFLVAVFQLCSIPRGVLMLISEFKSDAALATNQLFWYSDVISLFAYYIKHMINPVILWCTSDEFRFCCRYAILVPPLFCTIIAVGFIGNTLLVYTVLRWRDMKTPCNYLILNNAIADLGVALVAAPLRIVDFYYGWILGETACQVLAPTQDVFVVVSVITYTIIAFERYRAVMTPFKRHFSLKTIGIVAVFIWIIAYLGSGLPIATILSVKVIKGKPLCATNFASKTAMRLYEIYLVLVFLLVPLFLQTLAYSILVHHLTGRNSKDKSLENSTSSRGRRIKKRRLVRVTIILIAFFQICYIPRMVMMIIYDFAREITNNNYFVYVDLSVMALFYVKHVINPIILFTISTEFRRHSPWRMTTCFNAIPRRFRVFSSRRSTMSTRLSFLGNNENEREAINKETEF</sequence>
<keyword evidence="2 8" id="KW-0812">Transmembrane</keyword>
<feature type="transmembrane region" description="Helical" evidence="8">
    <location>
        <begin position="821"/>
        <end position="847"/>
    </location>
</feature>
<feature type="domain" description="G-protein coupled receptors family 1 profile" evidence="9">
    <location>
        <begin position="60"/>
        <end position="323"/>
    </location>
</feature>
<feature type="domain" description="G-protein coupled receptors family 1 profile" evidence="9">
    <location>
        <begin position="966"/>
        <end position="1222"/>
    </location>
</feature>
<feature type="transmembrane region" description="Helical" evidence="8">
    <location>
        <begin position="580"/>
        <end position="600"/>
    </location>
</feature>
<feature type="transmembrane region" description="Helical" evidence="8">
    <location>
        <begin position="1065"/>
        <end position="1086"/>
    </location>
</feature>
<evidence type="ECO:0000256" key="1">
    <source>
        <dbReference type="ARBA" id="ARBA00004141"/>
    </source>
</evidence>
<feature type="transmembrane region" description="Helical" evidence="8">
    <location>
        <begin position="1025"/>
        <end position="1044"/>
    </location>
</feature>
<feature type="transmembrane region" description="Helical" evidence="8">
    <location>
        <begin position="1112"/>
        <end position="1133"/>
    </location>
</feature>
<keyword evidence="5 8" id="KW-0472">Membrane</keyword>
<feature type="transmembrane region" description="Helical" evidence="8">
    <location>
        <begin position="350"/>
        <end position="375"/>
    </location>
</feature>
<comment type="subcellular location">
    <subcellularLocation>
        <location evidence="1">Membrane</location>
        <topology evidence="1">Multi-pass membrane protein</topology>
    </subcellularLocation>
</comment>
<feature type="transmembrane region" description="Helical" evidence="8">
    <location>
        <begin position="48"/>
        <end position="69"/>
    </location>
</feature>
<dbReference type="PRINTS" id="PR00237">
    <property type="entry name" value="GPCRRHODOPSN"/>
</dbReference>
<feature type="transmembrane region" description="Helical" evidence="8">
    <location>
        <begin position="774"/>
        <end position="793"/>
    </location>
</feature>
<dbReference type="Pfam" id="PF00001">
    <property type="entry name" value="7tm_1"/>
    <property type="match status" value="4"/>
</dbReference>
<dbReference type="InterPro" id="IPR017452">
    <property type="entry name" value="GPCR_Rhodpsn_7TM"/>
</dbReference>
<feature type="domain" description="G-protein coupled receptors family 1 profile" evidence="9">
    <location>
        <begin position="675"/>
        <end position="935"/>
    </location>
</feature>
<feature type="transmembrane region" description="Helical" evidence="8">
    <location>
        <begin position="466"/>
        <end position="485"/>
    </location>
</feature>
<dbReference type="PANTHER" id="PTHR45695">
    <property type="entry name" value="LEUCOKININ RECEPTOR-RELATED"/>
    <property type="match status" value="1"/>
</dbReference>
<dbReference type="PROSITE" id="PS50262">
    <property type="entry name" value="G_PROTEIN_RECEP_F1_2"/>
    <property type="match status" value="4"/>
</dbReference>
<keyword evidence="4" id="KW-0297">G-protein coupled receptor</keyword>
<feature type="transmembrane region" description="Helical" evidence="8">
    <location>
        <begin position="267"/>
        <end position="290"/>
    </location>
</feature>
<feature type="transmembrane region" description="Helical" evidence="8">
    <location>
        <begin position="1199"/>
        <end position="1225"/>
    </location>
</feature>
<dbReference type="InterPro" id="IPR000276">
    <property type="entry name" value="GPCR_Rhodpsn"/>
</dbReference>
<keyword evidence="7" id="KW-0807">Transducer</keyword>
<feature type="transmembrane region" description="Helical" evidence="8">
    <location>
        <begin position="159"/>
        <end position="183"/>
    </location>
</feature>
<keyword evidence="6" id="KW-0675">Receptor</keyword>
<feature type="transmembrane region" description="Helical" evidence="8">
    <location>
        <begin position="1163"/>
        <end position="1187"/>
    </location>
</feature>
<name>A0ABN8NYD6_9CNID</name>
<dbReference type="PANTHER" id="PTHR45695:SF9">
    <property type="entry name" value="LEUCOKININ RECEPTOR"/>
    <property type="match status" value="1"/>
</dbReference>
<dbReference type="CDD" id="cd00637">
    <property type="entry name" value="7tm_classA_rhodopsin-like"/>
    <property type="match status" value="4"/>
</dbReference>
<reference evidence="10 11" key="1">
    <citation type="submission" date="2022-05" db="EMBL/GenBank/DDBJ databases">
        <authorList>
            <consortium name="Genoscope - CEA"/>
            <person name="William W."/>
        </authorList>
    </citation>
    <scope>NUCLEOTIDE SEQUENCE [LARGE SCALE GENOMIC DNA]</scope>
</reference>
<feature type="transmembrane region" description="Helical" evidence="8">
    <location>
        <begin position="693"/>
        <end position="712"/>
    </location>
</feature>
<evidence type="ECO:0000256" key="8">
    <source>
        <dbReference type="SAM" id="Phobius"/>
    </source>
</evidence>
<dbReference type="SMART" id="SM01381">
    <property type="entry name" value="7TM_GPCR_Srsx"/>
    <property type="match status" value="1"/>
</dbReference>
<feature type="transmembrane region" description="Helical" evidence="8">
    <location>
        <begin position="620"/>
        <end position="642"/>
    </location>
</feature>
<evidence type="ECO:0000313" key="11">
    <source>
        <dbReference type="Proteomes" id="UP001159405"/>
    </source>
</evidence>
<dbReference type="EMBL" id="CALNXK010000043">
    <property type="protein sequence ID" value="CAH3126970.1"/>
    <property type="molecule type" value="Genomic_DNA"/>
</dbReference>
<feature type="transmembrane region" description="Helical" evidence="8">
    <location>
        <begin position="987"/>
        <end position="1005"/>
    </location>
</feature>
<feature type="transmembrane region" description="Helical" evidence="8">
    <location>
        <begin position="203"/>
        <end position="225"/>
    </location>
</feature>
<feature type="transmembrane region" description="Helical" evidence="8">
    <location>
        <begin position="296"/>
        <end position="314"/>
    </location>
</feature>
<feature type="transmembrane region" description="Helical" evidence="8">
    <location>
        <begin position="387"/>
        <end position="405"/>
    </location>
</feature>